<reference evidence="1 2" key="1">
    <citation type="submission" date="2024-01" db="EMBL/GenBank/DDBJ databases">
        <title>A draft genome for the cacao thread blight pathogen Marasmiellus scandens.</title>
        <authorList>
            <person name="Baruah I.K."/>
            <person name="Leung J."/>
            <person name="Bukari Y."/>
            <person name="Amoako-Attah I."/>
            <person name="Meinhardt L.W."/>
            <person name="Bailey B.A."/>
            <person name="Cohen S.P."/>
        </authorList>
    </citation>
    <scope>NUCLEOTIDE SEQUENCE [LARGE SCALE GENOMIC DNA]</scope>
    <source>
        <strain evidence="1 2">GH-19</strain>
    </source>
</reference>
<protein>
    <submittedName>
        <fullName evidence="1">Uncharacterized protein</fullName>
    </submittedName>
</protein>
<evidence type="ECO:0000313" key="2">
    <source>
        <dbReference type="Proteomes" id="UP001498398"/>
    </source>
</evidence>
<evidence type="ECO:0000313" key="1">
    <source>
        <dbReference type="EMBL" id="KAK7467711.1"/>
    </source>
</evidence>
<dbReference type="EMBL" id="JBANRG010000004">
    <property type="protein sequence ID" value="KAK7467711.1"/>
    <property type="molecule type" value="Genomic_DNA"/>
</dbReference>
<sequence>MAGHGFPSSSNFLTCDVVGVPVSPMEVFGDAIGYKVDPWRRDEKSRRERESCMSDQGRVQGLRPAVIVNRVTDPATGQKLYKVNLFASFSNTPFDHLHSNTKDLVIFVANSNSRLPDGAQVIRTIPPWPRNIQYVMTRSVWTSNVTVWPCEAGSHYQISLEDRKLLESIGRQQDWALSVKLSQYEGGKKQWLADIRSAIASVRGKGSERDTSSRPKTLVKKALSTRTFASITPICQAMASTSITDKGRKDSEDGSSSIVSVSVLKAFYIKSPNDILFSAKESHLGRRETYVSDIPPGVNHIPSFIHNWTAGSACADIHSFDLLCAV</sequence>
<proteinExistence type="predicted"/>
<gene>
    <name evidence="1" type="ORF">VKT23_004763</name>
</gene>
<dbReference type="Proteomes" id="UP001498398">
    <property type="component" value="Unassembled WGS sequence"/>
</dbReference>
<accession>A0ABR1JXW7</accession>
<keyword evidence="2" id="KW-1185">Reference proteome</keyword>
<name>A0ABR1JXW7_9AGAR</name>
<organism evidence="1 2">
    <name type="scientific">Marasmiellus scandens</name>
    <dbReference type="NCBI Taxonomy" id="2682957"/>
    <lineage>
        <taxon>Eukaryota</taxon>
        <taxon>Fungi</taxon>
        <taxon>Dikarya</taxon>
        <taxon>Basidiomycota</taxon>
        <taxon>Agaricomycotina</taxon>
        <taxon>Agaricomycetes</taxon>
        <taxon>Agaricomycetidae</taxon>
        <taxon>Agaricales</taxon>
        <taxon>Marasmiineae</taxon>
        <taxon>Omphalotaceae</taxon>
        <taxon>Marasmiellus</taxon>
    </lineage>
</organism>
<comment type="caution">
    <text evidence="1">The sequence shown here is derived from an EMBL/GenBank/DDBJ whole genome shotgun (WGS) entry which is preliminary data.</text>
</comment>